<evidence type="ECO:0000313" key="1">
    <source>
        <dbReference type="EMBL" id="CDR46193.1"/>
    </source>
</evidence>
<dbReference type="SUPFAM" id="SSF52058">
    <property type="entry name" value="L domain-like"/>
    <property type="match status" value="1"/>
</dbReference>
<protein>
    <submittedName>
        <fullName evidence="1">RHTO0S12e01442g1_1</fullName>
    </submittedName>
</protein>
<dbReference type="AlphaFoldDB" id="A0A061BA21"/>
<dbReference type="Gene3D" id="3.80.10.10">
    <property type="entry name" value="Ribonuclease Inhibitor"/>
    <property type="match status" value="1"/>
</dbReference>
<dbReference type="EMBL" id="LK052947">
    <property type="protein sequence ID" value="CDR46193.1"/>
    <property type="molecule type" value="Genomic_DNA"/>
</dbReference>
<dbReference type="OrthoDB" id="2527139at2759"/>
<proteinExistence type="predicted"/>
<sequence length="340" mass="37703">MPTTVQDLPFELLEHILDLTSADYELDSPKSNRERNDFLRDCSLVSRSFRCPAQACLWAAVRVHNPHTAKKVLSSPVLGMYATRQLDLVGVHAGNEGLSGTTAARLLGKIRGVRWLRLADFGRLSARVLQNDNLAGLQTLVLMTAFPDKTTVLSSLRFPFHLRTLHLFNRSYGPSILPILFSASRHSLTSLTLLTNSTSASYPSLITAFPSVAPNLRFLSLQHRASGELTSLFSLLTSLTHLECHFAVDLPTTLDSLSPTGLLSILSLELDYNLLDVANVLTSRLDGPVLRNLKVLRIPRAPLRDEFREFGGQPLLDKCVEKGIRVEVGQVVAWRTRLFP</sequence>
<organism evidence="1">
    <name type="scientific">Rhodotorula toruloides</name>
    <name type="common">Yeast</name>
    <name type="synonym">Rhodosporidium toruloides</name>
    <dbReference type="NCBI Taxonomy" id="5286"/>
    <lineage>
        <taxon>Eukaryota</taxon>
        <taxon>Fungi</taxon>
        <taxon>Dikarya</taxon>
        <taxon>Basidiomycota</taxon>
        <taxon>Pucciniomycotina</taxon>
        <taxon>Microbotryomycetes</taxon>
        <taxon>Sporidiobolales</taxon>
        <taxon>Sporidiobolaceae</taxon>
        <taxon>Rhodotorula</taxon>
    </lineage>
</organism>
<name>A0A061BA21_RHOTO</name>
<accession>A0A061BA21</accession>
<gene>
    <name evidence="1" type="ORF">RHTO0S_12e01442g</name>
</gene>
<dbReference type="InterPro" id="IPR032675">
    <property type="entry name" value="LRR_dom_sf"/>
</dbReference>
<reference evidence="1" key="1">
    <citation type="journal article" date="2014" name="Genome Announc.">
        <title>Draft genome sequence of Rhodosporidium toruloides CECT1137, an oleaginous yeast of biotechnological interest.</title>
        <authorList>
            <person name="Morin N."/>
            <person name="Calcas X."/>
            <person name="Devillers H."/>
            <person name="Durrens P."/>
            <person name="Sherman D.J."/>
            <person name="Nicaud J.-M."/>
            <person name="Neuveglise C."/>
        </authorList>
    </citation>
    <scope>NUCLEOTIDE SEQUENCE</scope>
    <source>
        <strain evidence="1">CECT1137</strain>
    </source>
</reference>